<comment type="caution">
    <text evidence="2">The sequence shown here is derived from an EMBL/GenBank/DDBJ whole genome shotgun (WGS) entry which is preliminary data.</text>
</comment>
<keyword evidence="1" id="KW-0472">Membrane</keyword>
<keyword evidence="1" id="KW-1133">Transmembrane helix</keyword>
<name>A0A933SAA8_UNCEI</name>
<organism evidence="2 3">
    <name type="scientific">Eiseniibacteriota bacterium</name>
    <dbReference type="NCBI Taxonomy" id="2212470"/>
    <lineage>
        <taxon>Bacteria</taxon>
        <taxon>Candidatus Eiseniibacteriota</taxon>
    </lineage>
</organism>
<dbReference type="Proteomes" id="UP000696931">
    <property type="component" value="Unassembled WGS sequence"/>
</dbReference>
<evidence type="ECO:0008006" key="4">
    <source>
        <dbReference type="Google" id="ProtNLM"/>
    </source>
</evidence>
<keyword evidence="1" id="KW-0812">Transmembrane</keyword>
<feature type="transmembrane region" description="Helical" evidence="1">
    <location>
        <begin position="27"/>
        <end position="47"/>
    </location>
</feature>
<evidence type="ECO:0000256" key="1">
    <source>
        <dbReference type="SAM" id="Phobius"/>
    </source>
</evidence>
<evidence type="ECO:0000313" key="3">
    <source>
        <dbReference type="Proteomes" id="UP000696931"/>
    </source>
</evidence>
<proteinExistence type="predicted"/>
<dbReference type="EMBL" id="JACRIW010000031">
    <property type="protein sequence ID" value="MBI5168634.1"/>
    <property type="molecule type" value="Genomic_DNA"/>
</dbReference>
<dbReference type="AlphaFoldDB" id="A0A933SAA8"/>
<protein>
    <recommendedName>
        <fullName evidence="4">Tetratricopeptide repeat protein</fullName>
    </recommendedName>
</protein>
<reference evidence="2" key="1">
    <citation type="submission" date="2020-07" db="EMBL/GenBank/DDBJ databases">
        <title>Huge and variable diversity of episymbiotic CPR bacteria and DPANN archaea in groundwater ecosystems.</title>
        <authorList>
            <person name="He C.Y."/>
            <person name="Keren R."/>
            <person name="Whittaker M."/>
            <person name="Farag I.F."/>
            <person name="Doudna J."/>
            <person name="Cate J.H.D."/>
            <person name="Banfield J.F."/>
        </authorList>
    </citation>
    <scope>NUCLEOTIDE SEQUENCE</scope>
    <source>
        <strain evidence="2">NC_groundwater_1813_Pr3_B-0.1um_71_17</strain>
    </source>
</reference>
<gene>
    <name evidence="2" type="ORF">HZA61_04010</name>
</gene>
<sequence>MSEPTSHHPGEPPQPTPVSEFERRLEWSAFSTIAFVAILLGLLGMGLSSLFMKPWHPTGLGDDPDAIAAAALLSGPASATTNGLRWSVAALGGEVGEGAPDPALTRRVGEARAKLESAHARHRRDPRPLAALAALDLIAHDYARAAGRYRRACEAAPRYGEGRLGAGVALALEADRTPEPWQSRALRLQAIAEFAMVDSMLAEYPLALYDRALVLRDAERPAEAAFWARRYLARDGASAWADRMRAIADAVPAAPAASAAR</sequence>
<evidence type="ECO:0000313" key="2">
    <source>
        <dbReference type="EMBL" id="MBI5168634.1"/>
    </source>
</evidence>
<dbReference type="InterPro" id="IPR011990">
    <property type="entry name" value="TPR-like_helical_dom_sf"/>
</dbReference>
<dbReference type="Gene3D" id="1.25.40.10">
    <property type="entry name" value="Tetratricopeptide repeat domain"/>
    <property type="match status" value="1"/>
</dbReference>
<accession>A0A933SAA8</accession>